<evidence type="ECO:0000313" key="2">
    <source>
        <dbReference type="Proteomes" id="UP000887578"/>
    </source>
</evidence>
<dbReference type="AlphaFoldDB" id="A0A914QMJ1"/>
<evidence type="ECO:0000313" key="3">
    <source>
        <dbReference type="WBParaSite" id="PDA_v2.g450.t1"/>
    </source>
</evidence>
<reference evidence="3" key="1">
    <citation type="submission" date="2022-11" db="UniProtKB">
        <authorList>
            <consortium name="WormBaseParasite"/>
        </authorList>
    </citation>
    <scope>IDENTIFICATION</scope>
</reference>
<dbReference type="WBParaSite" id="PDA_v2.g450.t1">
    <property type="protein sequence ID" value="PDA_v2.g450.t1"/>
    <property type="gene ID" value="PDA_v2.g450"/>
</dbReference>
<feature type="chain" id="PRO_5036857169" evidence="1">
    <location>
        <begin position="22"/>
        <end position="69"/>
    </location>
</feature>
<name>A0A914QMJ1_9BILA</name>
<sequence>MKPVSILFLSMVVVIAAVCSAEIDDPSHAKAVPMKLEDIKIQQTFNKFGPKFGLTPILLKNIRKHFQQS</sequence>
<dbReference type="Proteomes" id="UP000887578">
    <property type="component" value="Unplaced"/>
</dbReference>
<feature type="signal peptide" evidence="1">
    <location>
        <begin position="1"/>
        <end position="21"/>
    </location>
</feature>
<keyword evidence="2" id="KW-1185">Reference proteome</keyword>
<evidence type="ECO:0000256" key="1">
    <source>
        <dbReference type="SAM" id="SignalP"/>
    </source>
</evidence>
<proteinExistence type="predicted"/>
<keyword evidence="1" id="KW-0732">Signal</keyword>
<organism evidence="2 3">
    <name type="scientific">Panagrolaimus davidi</name>
    <dbReference type="NCBI Taxonomy" id="227884"/>
    <lineage>
        <taxon>Eukaryota</taxon>
        <taxon>Metazoa</taxon>
        <taxon>Ecdysozoa</taxon>
        <taxon>Nematoda</taxon>
        <taxon>Chromadorea</taxon>
        <taxon>Rhabditida</taxon>
        <taxon>Tylenchina</taxon>
        <taxon>Panagrolaimomorpha</taxon>
        <taxon>Panagrolaimoidea</taxon>
        <taxon>Panagrolaimidae</taxon>
        <taxon>Panagrolaimus</taxon>
    </lineage>
</organism>
<accession>A0A914QMJ1</accession>
<protein>
    <submittedName>
        <fullName evidence="3">Uncharacterized protein</fullName>
    </submittedName>
</protein>